<dbReference type="GO" id="GO:0016788">
    <property type="term" value="F:hydrolase activity, acting on ester bonds"/>
    <property type="evidence" value="ECO:0007669"/>
    <property type="project" value="InterPro"/>
</dbReference>
<feature type="compositionally biased region" description="Low complexity" evidence="4">
    <location>
        <begin position="93"/>
        <end position="110"/>
    </location>
</feature>
<sequence length="1803" mass="205827">MEEDLIPAKCIETHGGTRHATIKTTSDVYETIAGAPKPMQNMYGVQDQRTSSYQAPPGFRSHNPSGLVHTDMVHVDQNKDGHKHSVSTEHIALSGSGQSSLNKSGSSPPGFRATRTRGGKQRMDSSRGMHKTVDTIADVEAIEPNTNENMEQIQDNKAVHFPSAYKDSEESGKRVPPLTPRELLEQHKKGSSHPPGMLFRSGKPKHVPIHPKILESCQGNKDAVDTCAAMDEGFDDTPKKKHIIPLKIKTSPLDEKYPHEIGTPGIQILTPNTFHKMVEYRPPTPHDDMLSPRYPDAMETETSIINLKLPTVMTTGPIKSTSYQAPNPKSFTSKFSDSPLSDSKAPLAHLLHQQTVYAHGIGRGRGAFSPHHFLKSPETGEISPNHPINGDSRTVLIQSSSPSQNKALVIEANADNTSLQEPKDLNFDESYDQWRNPVKEEPISSPETCAPSRPPGFAFSSPRVLIPKSKSDVILFKADSDFRCETGVAAKTKYDDMSTAKDTKDKDDSLSDTDGVLLCHRDITQRNTRTQDLKKQYEKSLEQINKKHEENLQKLDEDQKKLEEDHKKLLDKEHKKLNGDHRKVEYHHHRRLEVDKDHRKLADEDHKILVDEDQRNEDHRHIDKHPRNVFDKGKDKDHQQVHRYHRKLLAEKHRKLLDEDQRELIDEDHRNIIDEDPKNQMSKHDNNGNKECKQTPRIETKKEISRKSPCTPVVQYWGKVSNHTSSPVVVTDDNVPNDKTMNFMEEIKILESTLQSKPKDAKQKEGAFDFMEGVELIHKLLSPEKCANSNEQLVCANPDPLDTHLSPITSYSSQENLNWDVLKKEFESESSQTRMKEANKAKLSSHPAMYQNHQTVKQRQKDETGGRSFILTRGKSGRPHSQGTPNKRIKCSSSPLKSVRTPLPTKKTESFTSVVTDKCDLANIEQSHKKNLNDELNQSSHGTKVDQHHHDPYIQHKPAPMVNKGHEKHPKYQLRDRPERFGTNTHVTSRSHVRQSYPPPLLGQCFNRPYAPPYPGQHSFPRQSPSFLPNYQQGNSQSRMPQYRYPNIDIPRHKVIEIKKFPQCYDLNNSEDWEEELSEDTDAEETRHATITYQNQLKGQGNYPMDNEEAEYDSDKLSESDKSQVSSKIKIYDYRHNSFDEDSNKRHGVPESYCQNDIKMEEEKFKICQKRPNSQCAKSSLEEGEINESEEEVNYRDNQSEIEAETKTFREPLKFFSGYDGTQNFNESRKCLPRPHFKSSDEDEYEEIHQTNQMSRLGCEKIDEAHCKIGRGRTYAEAIGVKYSGPRLPLQTDQTVQGRYSSPAFPKPFMGRGVRRPVSVLYPSARYPVYPRMPTGGRMHTPGGYPAYRTQHTPSKEEIEGKWANDDREENMEISSTNVTSKKAVPDWYEEPDHAGEGYVTKWPAPGEHLQCLPPHIRKSYIQQQAAKNSAGHKVPELDVDRSPSLRKPPYLSRAGPTGASPGRPSLGSWRNDQAWNSLGREMSDVPQYGQIPNEISWRQNNQFRDQKYNDDIQTEAPTWKDRFKHNFGNITAKYIDSHCHIDFLFNQLRFKGSFERFINENKDMFPPCYEGCITVFCNPASFTPKGGLWKDILAAPNVWGTFGCHPKRATEYDKIAEDGLKMCMLEEKVVALGEIGLDYSGSFEQHKDVQKDVFIRQLEIALEMKMPLVLHCREAAEDMFQIMIEKVPRNHKIHLHCFTRDWPEAYKWINAFPNLFIGLTPLLTYKHVGALQEVARQIPLNKLLLETDAPYFLPHGVAKTDYEKSHPGFAIYTAKSVAYHKGIPIEDVLIACRENTRNMYGV</sequence>
<feature type="compositionally biased region" description="Basic and acidic residues" evidence="4">
    <location>
        <begin position="1113"/>
        <end position="1122"/>
    </location>
</feature>
<comment type="similarity">
    <text evidence="1">Belongs to the metallo-dependent hydrolases superfamily. TatD-type hydrolase family.</text>
</comment>
<dbReference type="PANTHER" id="PTHR46363">
    <property type="entry name" value="DEOXYRIBONUCLEASE TATDN2-RELATED"/>
    <property type="match status" value="1"/>
</dbReference>
<feature type="region of interest" description="Disordered" evidence="4">
    <location>
        <begin position="1423"/>
        <end position="1469"/>
    </location>
</feature>
<feature type="compositionally biased region" description="Basic and acidic residues" evidence="4">
    <location>
        <begin position="614"/>
        <end position="640"/>
    </location>
</feature>
<evidence type="ECO:0000313" key="6">
    <source>
        <dbReference type="Proteomes" id="UP000749559"/>
    </source>
</evidence>
<dbReference type="PROSITE" id="PS01091">
    <property type="entry name" value="TATD_3"/>
    <property type="match status" value="1"/>
</dbReference>
<dbReference type="PROSITE" id="PS01090">
    <property type="entry name" value="TATD_2"/>
    <property type="match status" value="1"/>
</dbReference>
<feature type="region of interest" description="Disordered" evidence="4">
    <location>
        <begin position="92"/>
        <end position="130"/>
    </location>
</feature>
<dbReference type="OrthoDB" id="9980814at2759"/>
<dbReference type="Gene3D" id="3.20.20.140">
    <property type="entry name" value="Metal-dependent hydrolases"/>
    <property type="match status" value="1"/>
</dbReference>
<feature type="region of interest" description="Disordered" evidence="4">
    <location>
        <begin position="1179"/>
        <end position="1199"/>
    </location>
</feature>
<organism evidence="5 6">
    <name type="scientific">Owenia fusiformis</name>
    <name type="common">Polychaete worm</name>
    <dbReference type="NCBI Taxonomy" id="6347"/>
    <lineage>
        <taxon>Eukaryota</taxon>
        <taxon>Metazoa</taxon>
        <taxon>Spiralia</taxon>
        <taxon>Lophotrochozoa</taxon>
        <taxon>Annelida</taxon>
        <taxon>Polychaeta</taxon>
        <taxon>Sedentaria</taxon>
        <taxon>Canalipalpata</taxon>
        <taxon>Sabellida</taxon>
        <taxon>Oweniida</taxon>
        <taxon>Oweniidae</taxon>
        <taxon>Owenia</taxon>
    </lineage>
</organism>
<feature type="coiled-coil region" evidence="3">
    <location>
        <begin position="527"/>
        <end position="572"/>
    </location>
</feature>
<evidence type="ECO:0000256" key="2">
    <source>
        <dbReference type="ARBA" id="ARBA00022801"/>
    </source>
</evidence>
<dbReference type="Proteomes" id="UP000749559">
    <property type="component" value="Unassembled WGS sequence"/>
</dbReference>
<feature type="compositionally biased region" description="Basic and acidic residues" evidence="4">
    <location>
        <begin position="1434"/>
        <end position="1444"/>
    </location>
</feature>
<dbReference type="PROSITE" id="PS01137">
    <property type="entry name" value="TATD_1"/>
    <property type="match status" value="1"/>
</dbReference>
<dbReference type="Pfam" id="PF01026">
    <property type="entry name" value="TatD_DNase"/>
    <property type="match status" value="1"/>
</dbReference>
<feature type="compositionally biased region" description="Basic and acidic residues" evidence="4">
    <location>
        <begin position="121"/>
        <end position="130"/>
    </location>
</feature>
<evidence type="ECO:0000256" key="1">
    <source>
        <dbReference type="ARBA" id="ARBA00009275"/>
    </source>
</evidence>
<dbReference type="EMBL" id="CAIIXF020000005">
    <property type="protein sequence ID" value="CAH1784245.1"/>
    <property type="molecule type" value="Genomic_DNA"/>
</dbReference>
<dbReference type="SUPFAM" id="SSF51556">
    <property type="entry name" value="Metallo-dependent hydrolases"/>
    <property type="match status" value="1"/>
</dbReference>
<reference evidence="5" key="1">
    <citation type="submission" date="2022-03" db="EMBL/GenBank/DDBJ databases">
        <authorList>
            <person name="Martin C."/>
        </authorList>
    </citation>
    <scope>NUCLEOTIDE SEQUENCE</scope>
</reference>
<feature type="region of interest" description="Disordered" evidence="4">
    <location>
        <begin position="1098"/>
        <end position="1124"/>
    </location>
</feature>
<feature type="region of interest" description="Disordered" evidence="4">
    <location>
        <begin position="614"/>
        <end position="642"/>
    </location>
</feature>
<dbReference type="InterPro" id="IPR032466">
    <property type="entry name" value="Metal_Hydrolase"/>
</dbReference>
<keyword evidence="6" id="KW-1185">Reference proteome</keyword>
<feature type="region of interest" description="Disordered" evidence="4">
    <location>
        <begin position="675"/>
        <end position="696"/>
    </location>
</feature>
<protein>
    <submittedName>
        <fullName evidence="5">Uncharacterized protein</fullName>
    </submittedName>
</protein>
<comment type="caution">
    <text evidence="5">The sequence shown here is derived from an EMBL/GenBank/DDBJ whole genome shotgun (WGS) entry which is preliminary data.</text>
</comment>
<dbReference type="InterPro" id="IPR018228">
    <property type="entry name" value="DNase_TatD-rel_CS"/>
</dbReference>
<proteinExistence type="inferred from homology"/>
<feature type="region of interest" description="Disordered" evidence="4">
    <location>
        <begin position="373"/>
        <end position="393"/>
    </location>
</feature>
<keyword evidence="2" id="KW-0378">Hydrolase</keyword>
<name>A0A8J1T608_OWEFU</name>
<feature type="compositionally biased region" description="Acidic residues" evidence="4">
    <location>
        <begin position="1182"/>
        <end position="1192"/>
    </location>
</feature>
<keyword evidence="3" id="KW-0175">Coiled coil</keyword>
<accession>A0A8J1T608</accession>
<feature type="region of interest" description="Disordered" evidence="4">
    <location>
        <begin position="929"/>
        <end position="998"/>
    </location>
</feature>
<evidence type="ECO:0000313" key="5">
    <source>
        <dbReference type="EMBL" id="CAH1784245.1"/>
    </source>
</evidence>
<evidence type="ECO:0000256" key="4">
    <source>
        <dbReference type="SAM" id="MobiDB-lite"/>
    </source>
</evidence>
<dbReference type="CDD" id="cd01310">
    <property type="entry name" value="TatD_DNAse"/>
    <property type="match status" value="1"/>
</dbReference>
<dbReference type="InterPro" id="IPR001130">
    <property type="entry name" value="TatD-like"/>
</dbReference>
<dbReference type="PANTHER" id="PTHR46363:SF1">
    <property type="entry name" value="DEOXYRIBONUCLEASE TATDN2-RELATED"/>
    <property type="match status" value="1"/>
</dbReference>
<feature type="compositionally biased region" description="Basic and acidic residues" evidence="4">
    <location>
        <begin position="943"/>
        <end position="954"/>
    </location>
</feature>
<feature type="compositionally biased region" description="Polar residues" evidence="4">
    <location>
        <begin position="879"/>
        <end position="896"/>
    </location>
</feature>
<feature type="region of interest" description="Disordered" evidence="4">
    <location>
        <begin position="853"/>
        <end position="905"/>
    </location>
</feature>
<gene>
    <name evidence="5" type="ORF">OFUS_LOCUS10480</name>
</gene>
<evidence type="ECO:0000256" key="3">
    <source>
        <dbReference type="SAM" id="Coils"/>
    </source>
</evidence>